<organism evidence="1 2">
    <name type="scientific">Hymenobacter wooponensis</name>
    <dbReference type="NCBI Taxonomy" id="1525360"/>
    <lineage>
        <taxon>Bacteria</taxon>
        <taxon>Pseudomonadati</taxon>
        <taxon>Bacteroidota</taxon>
        <taxon>Cytophagia</taxon>
        <taxon>Cytophagales</taxon>
        <taxon>Hymenobacteraceae</taxon>
        <taxon>Hymenobacter</taxon>
    </lineage>
</organism>
<sequence length="125" mass="14252">MVTNSLHDAVIDRFKFDATRGRLEVIIWERQVDKKVGWWQLIISGIKNEKDIQQVQAVIDTILAGKKYTSLGLRIDEFSCIKQPASEDGTTYIVNLFIDHLAPLKIECEKCNRLSLVGNTFETKA</sequence>
<dbReference type="RefSeq" id="WP_135533046.1">
    <property type="nucleotide sequence ID" value="NZ_SRKZ01000010.1"/>
</dbReference>
<reference evidence="1 2" key="1">
    <citation type="submission" date="2019-04" db="EMBL/GenBank/DDBJ databases">
        <authorList>
            <person name="Feng G."/>
            <person name="Zhang J."/>
            <person name="Zhu H."/>
        </authorList>
    </citation>
    <scope>NUCLEOTIDE SEQUENCE [LARGE SCALE GENOMIC DNA]</scope>
    <source>
        <strain evidence="1 2">JCM 19491</strain>
    </source>
</reference>
<dbReference type="OrthoDB" id="885035at2"/>
<keyword evidence="2" id="KW-1185">Reference proteome</keyword>
<proteinExistence type="predicted"/>
<dbReference type="AlphaFoldDB" id="A0A4Z0MCP9"/>
<gene>
    <name evidence="1" type="ORF">EU557_24315</name>
</gene>
<protein>
    <submittedName>
        <fullName evidence="1">Uncharacterized protein</fullName>
    </submittedName>
</protein>
<accession>A0A4Z0MCP9</accession>
<comment type="caution">
    <text evidence="1">The sequence shown here is derived from an EMBL/GenBank/DDBJ whole genome shotgun (WGS) entry which is preliminary data.</text>
</comment>
<name>A0A4Z0MCP9_9BACT</name>
<evidence type="ECO:0000313" key="2">
    <source>
        <dbReference type="Proteomes" id="UP000298284"/>
    </source>
</evidence>
<evidence type="ECO:0000313" key="1">
    <source>
        <dbReference type="EMBL" id="TGD77160.1"/>
    </source>
</evidence>
<dbReference type="EMBL" id="SRKZ01000010">
    <property type="protein sequence ID" value="TGD77160.1"/>
    <property type="molecule type" value="Genomic_DNA"/>
</dbReference>
<dbReference type="Proteomes" id="UP000298284">
    <property type="component" value="Unassembled WGS sequence"/>
</dbReference>